<accession>X1FRC1</accession>
<proteinExistence type="predicted"/>
<sequence>MGIKFGGKEQESKDDIEPWRVDLRIDDIKRYADSALSDYRSKKHRVALSHLLAIRATVNMLIEDFEKLHGVW</sequence>
<evidence type="ECO:0000313" key="1">
    <source>
        <dbReference type="EMBL" id="GAH47512.1"/>
    </source>
</evidence>
<organism evidence="1">
    <name type="scientific">marine sediment metagenome</name>
    <dbReference type="NCBI Taxonomy" id="412755"/>
    <lineage>
        <taxon>unclassified sequences</taxon>
        <taxon>metagenomes</taxon>
        <taxon>ecological metagenomes</taxon>
    </lineage>
</organism>
<reference evidence="1" key="1">
    <citation type="journal article" date="2014" name="Front. Microbiol.">
        <title>High frequency of phylogenetically diverse reductive dehalogenase-homologous genes in deep subseafloor sedimentary metagenomes.</title>
        <authorList>
            <person name="Kawai M."/>
            <person name="Futagami T."/>
            <person name="Toyoda A."/>
            <person name="Takaki Y."/>
            <person name="Nishi S."/>
            <person name="Hori S."/>
            <person name="Arai W."/>
            <person name="Tsubouchi T."/>
            <person name="Morono Y."/>
            <person name="Uchiyama I."/>
            <person name="Ito T."/>
            <person name="Fujiyama A."/>
            <person name="Inagaki F."/>
            <person name="Takami H."/>
        </authorList>
    </citation>
    <scope>NUCLEOTIDE SEQUENCE</scope>
    <source>
        <strain evidence="1">Expedition CK06-06</strain>
    </source>
</reference>
<dbReference type="EMBL" id="BARU01024078">
    <property type="protein sequence ID" value="GAH47512.1"/>
    <property type="molecule type" value="Genomic_DNA"/>
</dbReference>
<comment type="caution">
    <text evidence="1">The sequence shown here is derived from an EMBL/GenBank/DDBJ whole genome shotgun (WGS) entry which is preliminary data.</text>
</comment>
<dbReference type="AlphaFoldDB" id="X1FRC1"/>
<gene>
    <name evidence="1" type="ORF">S03H2_39000</name>
</gene>
<protein>
    <submittedName>
        <fullName evidence="1">Uncharacterized protein</fullName>
    </submittedName>
</protein>
<name>X1FRC1_9ZZZZ</name>